<evidence type="ECO:0000313" key="3">
    <source>
        <dbReference type="Proteomes" id="UP000197783"/>
    </source>
</evidence>
<keyword evidence="3" id="KW-1185">Reference proteome</keyword>
<evidence type="ECO:0008006" key="4">
    <source>
        <dbReference type="Google" id="ProtNLM"/>
    </source>
</evidence>
<evidence type="ECO:0000313" key="2">
    <source>
        <dbReference type="EMBL" id="OWK28475.1"/>
    </source>
</evidence>
<sequence>MNAGVARCLRRRSALPILLLLCAVSASAGAATTAPIIAEPMIFDLVRPLGAGRGELEINTLAQRSLSGPDNAVHWAPEIELAVADGFAVELELPLSGKYVSDYKLGLQGTFGVFNGGKAIHGAQYLGLWNKEHRRWESSLLYIIGNRLNDRFSTLSMIGVGDVSSAGGSERSLLVNHTSFYDVGAATVVGLEVNIRTGQQRSTLIMPQVHQSLAERLDLQAGFGAARERGDAWRPQLGLRLVREL</sequence>
<feature type="signal peptide" evidence="1">
    <location>
        <begin position="1"/>
        <end position="30"/>
    </location>
</feature>
<gene>
    <name evidence="2" type="ORF">SPMU_27350</name>
</gene>
<dbReference type="Proteomes" id="UP000197783">
    <property type="component" value="Unassembled WGS sequence"/>
</dbReference>
<comment type="caution">
    <text evidence="2">The sequence shown here is derived from an EMBL/GenBank/DDBJ whole genome shotgun (WGS) entry which is preliminary data.</text>
</comment>
<dbReference type="EMBL" id="NBBJ01000005">
    <property type="protein sequence ID" value="OWK28475.1"/>
    <property type="molecule type" value="Genomic_DNA"/>
</dbReference>
<reference evidence="2 3" key="1">
    <citation type="submission" date="2017-03" db="EMBL/GenBank/DDBJ databases">
        <title>Genome sequence of Sphingomonas mucosissima DSM 17494.</title>
        <authorList>
            <person name="Poehlein A."/>
            <person name="Wuebbeler J.H."/>
            <person name="Steinbuechel A."/>
            <person name="Daniel R."/>
        </authorList>
    </citation>
    <scope>NUCLEOTIDE SEQUENCE [LARGE SCALE GENOMIC DNA]</scope>
    <source>
        <strain evidence="2 3">DSM 17494</strain>
    </source>
</reference>
<accession>A0A245ZFG0</accession>
<dbReference type="AlphaFoldDB" id="A0A245ZFG0"/>
<keyword evidence="1" id="KW-0732">Signal</keyword>
<organism evidence="2 3">
    <name type="scientific">Sphingomonas mucosissima</name>
    <dbReference type="NCBI Taxonomy" id="370959"/>
    <lineage>
        <taxon>Bacteria</taxon>
        <taxon>Pseudomonadati</taxon>
        <taxon>Pseudomonadota</taxon>
        <taxon>Alphaproteobacteria</taxon>
        <taxon>Sphingomonadales</taxon>
        <taxon>Sphingomonadaceae</taxon>
        <taxon>Sphingomonas</taxon>
    </lineage>
</organism>
<dbReference type="OrthoDB" id="8534296at2"/>
<evidence type="ECO:0000256" key="1">
    <source>
        <dbReference type="SAM" id="SignalP"/>
    </source>
</evidence>
<proteinExistence type="predicted"/>
<protein>
    <recommendedName>
        <fullName evidence="4">MetA-pathway of phenol degradation</fullName>
    </recommendedName>
</protein>
<name>A0A245ZFG0_9SPHN</name>
<feature type="chain" id="PRO_5012421961" description="MetA-pathway of phenol degradation" evidence="1">
    <location>
        <begin position="31"/>
        <end position="245"/>
    </location>
</feature>